<organism evidence="3 4">
    <name type="scientific">Corynebacterium resistens (strain DSM 45100 / JCM 12819 / GTC 2026 / SICGH 158)</name>
    <dbReference type="NCBI Taxonomy" id="662755"/>
    <lineage>
        <taxon>Bacteria</taxon>
        <taxon>Bacillati</taxon>
        <taxon>Actinomycetota</taxon>
        <taxon>Actinomycetes</taxon>
        <taxon>Mycobacteriales</taxon>
        <taxon>Corynebacteriaceae</taxon>
        <taxon>Corynebacterium</taxon>
    </lineage>
</organism>
<dbReference type="SUPFAM" id="SSF56801">
    <property type="entry name" value="Acetyl-CoA synthetase-like"/>
    <property type="match status" value="1"/>
</dbReference>
<evidence type="ECO:0000259" key="1">
    <source>
        <dbReference type="Pfam" id="PF00501"/>
    </source>
</evidence>
<dbReference type="HOGENOM" id="CLU_000022_59_9_11"/>
<dbReference type="InterPro" id="IPR000873">
    <property type="entry name" value="AMP-dep_synth/lig_dom"/>
</dbReference>
<keyword evidence="4" id="KW-1185">Reference proteome</keyword>
<gene>
    <name evidence="3" type="primary">fadD6</name>
    <name evidence="3" type="ordered locus">CRES_1965</name>
</gene>
<accession>F8E346</accession>
<feature type="domain" description="AMP-binding enzyme C-terminal" evidence="2">
    <location>
        <begin position="506"/>
        <end position="583"/>
    </location>
</feature>
<dbReference type="InterPro" id="IPR050237">
    <property type="entry name" value="ATP-dep_AMP-bd_enzyme"/>
</dbReference>
<dbReference type="EMBL" id="CP002857">
    <property type="protein sequence ID" value="AEI10318.1"/>
    <property type="molecule type" value="Genomic_DNA"/>
</dbReference>
<dbReference type="InterPro" id="IPR042099">
    <property type="entry name" value="ANL_N_sf"/>
</dbReference>
<dbReference type="InterPro" id="IPR025110">
    <property type="entry name" value="AMP-bd_C"/>
</dbReference>
<dbReference type="Pfam" id="PF13193">
    <property type="entry name" value="AMP-binding_C"/>
    <property type="match status" value="1"/>
</dbReference>
<feature type="domain" description="AMP-dependent synthetase/ligase" evidence="1">
    <location>
        <begin position="62"/>
        <end position="456"/>
    </location>
</feature>
<dbReference type="KEGG" id="crd:CRES_1965"/>
<evidence type="ECO:0000259" key="2">
    <source>
        <dbReference type="Pfam" id="PF13193"/>
    </source>
</evidence>
<sequence length="601" mass="65873">MAPVYRTTCVLKGEEMTNPADVDTQVPAEGTAWKDKPYLKYYADWTPHSLEYNNDSLLDMLDRTVSANSEKTMIEFFGASTTYGDFLQQVNSVAAGLRELGVRKGDRVGMILPNCPQALISFFAIQRLGGVVATHNPLYTARELEGPFKDHGAKVVIAWDKVAPLCQELVGKTPLEKIVSVNMIEAMPLVKRLALKLPIKAIREKRDQLHAPALGTIPFSKLLDKSLGGDGSNVSTAEGVDASWPAVIMFTSGTTGKPKGAQLTHGNIMANVVQGLAWVKDLGKQGQEKYLAALPLFHIYGLTLTAALGVATAGKLVLLPKPEIPLIVDQLKKELPTYMPGVPPLYDKIMEAAEEHDIDLRGISNALSGAAPLPVATTTRWENKTGGKIVEGYGLTETAPIIVANPITPDRRAGFIGIPFPDTELRVADPEDLSRTMPDGEAGELLVRGPQVFSGYINIPEEDQPFHEDWFCTGDMAVMEEDGFIRIVSRIKEMIITGGFNIYPAEVEEFLEEHEQLQKAGVVGLPQGDGSEEVVAAVVLADGVQESDFDAEKIRDWAREGLTRYKVPRRFFVIDEMPADLIGKIRRREVKDLIMEIEGKK</sequence>
<name>F8E346_CORRG</name>
<dbReference type="InterPro" id="IPR045851">
    <property type="entry name" value="AMP-bd_C_sf"/>
</dbReference>
<proteinExistence type="predicted"/>
<dbReference type="PANTHER" id="PTHR43767">
    <property type="entry name" value="LONG-CHAIN-FATTY-ACID--COA LIGASE"/>
    <property type="match status" value="1"/>
</dbReference>
<dbReference type="Proteomes" id="UP000000492">
    <property type="component" value="Chromosome"/>
</dbReference>
<dbReference type="eggNOG" id="COG0318">
    <property type="taxonomic scope" value="Bacteria"/>
</dbReference>
<dbReference type="InterPro" id="IPR020845">
    <property type="entry name" value="AMP-binding_CS"/>
</dbReference>
<dbReference type="Gene3D" id="3.40.50.12780">
    <property type="entry name" value="N-terminal domain of ligase-like"/>
    <property type="match status" value="1"/>
</dbReference>
<dbReference type="NCBIfam" id="NF004114">
    <property type="entry name" value="PRK05605.1"/>
    <property type="match status" value="1"/>
</dbReference>
<reference evidence="3 4" key="1">
    <citation type="journal article" date="2012" name="BMC Genomics">
        <title>Complete genome sequence, lifestyle, and multi-drug resistance of the human pathogen Corynebacterium resistens DSM 45100 isolated from blood samples of a leukemia patient.</title>
        <authorList>
            <person name="Schroder J."/>
            <person name="Maus I."/>
            <person name="Meyer K."/>
            <person name="Wordemann S."/>
            <person name="Blom J."/>
            <person name="Jaenicke S."/>
            <person name="Schneider J."/>
            <person name="Trost E."/>
            <person name="Tauch A."/>
        </authorList>
    </citation>
    <scope>NUCLEOTIDE SEQUENCE [LARGE SCALE GENOMIC DNA]</scope>
    <source>
        <strain evidence="4">DSM 45100 / JCM 12819 / CCUG 50093 / GTC 2026 / SICGH 158</strain>
    </source>
</reference>
<dbReference type="PROSITE" id="PS00455">
    <property type="entry name" value="AMP_BINDING"/>
    <property type="match status" value="1"/>
</dbReference>
<dbReference type="AlphaFoldDB" id="F8E346"/>
<dbReference type="STRING" id="662755.CRES_1965"/>
<protein>
    <submittedName>
        <fullName evidence="3">Acyl-CoA synthetase</fullName>
    </submittedName>
</protein>
<dbReference type="PANTHER" id="PTHR43767:SF12">
    <property type="entry name" value="AMP-DEPENDENT SYNTHETASE AND LIGASE"/>
    <property type="match status" value="1"/>
</dbReference>
<evidence type="ECO:0000313" key="4">
    <source>
        <dbReference type="Proteomes" id="UP000000492"/>
    </source>
</evidence>
<dbReference type="Pfam" id="PF00501">
    <property type="entry name" value="AMP-binding"/>
    <property type="match status" value="1"/>
</dbReference>
<dbReference type="GO" id="GO:0016877">
    <property type="term" value="F:ligase activity, forming carbon-sulfur bonds"/>
    <property type="evidence" value="ECO:0007669"/>
    <property type="project" value="UniProtKB-ARBA"/>
</dbReference>
<evidence type="ECO:0000313" key="3">
    <source>
        <dbReference type="EMBL" id="AEI10318.1"/>
    </source>
</evidence>
<dbReference type="Gene3D" id="3.30.300.30">
    <property type="match status" value="1"/>
</dbReference>